<evidence type="ECO:0000259" key="13">
    <source>
        <dbReference type="Pfam" id="PF01602"/>
    </source>
</evidence>
<keyword evidence="10" id="KW-0472">Membrane</keyword>
<dbReference type="Pfam" id="PF01602">
    <property type="entry name" value="Adaptin_N"/>
    <property type="match status" value="1"/>
</dbReference>
<evidence type="ECO:0000256" key="12">
    <source>
        <dbReference type="SAM" id="MobiDB-lite"/>
    </source>
</evidence>
<dbReference type="EMBL" id="JAPFFF010000009">
    <property type="protein sequence ID" value="KAK8882433.1"/>
    <property type="molecule type" value="Genomic_DNA"/>
</dbReference>
<keyword evidence="6" id="KW-0677">Repeat</keyword>
<organism evidence="16 17">
    <name type="scientific">Tritrichomonas musculus</name>
    <dbReference type="NCBI Taxonomy" id="1915356"/>
    <lineage>
        <taxon>Eukaryota</taxon>
        <taxon>Metamonada</taxon>
        <taxon>Parabasalia</taxon>
        <taxon>Tritrichomonadida</taxon>
        <taxon>Tritrichomonadidae</taxon>
        <taxon>Tritrichomonas</taxon>
    </lineage>
</organism>
<evidence type="ECO:0000259" key="15">
    <source>
        <dbReference type="Pfam" id="PF16381"/>
    </source>
</evidence>
<dbReference type="SUPFAM" id="SSF55711">
    <property type="entry name" value="Subdomain of clathrin and coatomer appendage domain"/>
    <property type="match status" value="1"/>
</dbReference>
<dbReference type="Pfam" id="PF08752">
    <property type="entry name" value="COP-gamma_platf"/>
    <property type="match status" value="1"/>
</dbReference>
<comment type="caution">
    <text evidence="16">The sequence shown here is derived from an EMBL/GenBank/DDBJ whole genome shotgun (WGS) entry which is preliminary data.</text>
</comment>
<evidence type="ECO:0000256" key="9">
    <source>
        <dbReference type="ARBA" id="ARBA00023034"/>
    </source>
</evidence>
<dbReference type="Gene3D" id="1.25.10.10">
    <property type="entry name" value="Leucine-rich Repeat Variant"/>
    <property type="match status" value="2"/>
</dbReference>
<evidence type="ECO:0000256" key="10">
    <source>
        <dbReference type="ARBA" id="ARBA00023136"/>
    </source>
</evidence>
<keyword evidence="7" id="KW-0931">ER-Golgi transport</keyword>
<dbReference type="InterPro" id="IPR032154">
    <property type="entry name" value="Coatomer_g_Cpla"/>
</dbReference>
<dbReference type="InterPro" id="IPR002553">
    <property type="entry name" value="Clathrin/coatomer_adapt-like_N"/>
</dbReference>
<feature type="domain" description="Coatomer subunit gamma C-terminal" evidence="15">
    <location>
        <begin position="688"/>
        <end position="794"/>
    </location>
</feature>
<dbReference type="Pfam" id="PF16381">
    <property type="entry name" value="Coatomer_g_Cpla"/>
    <property type="match status" value="1"/>
</dbReference>
<keyword evidence="4" id="KW-0813">Transport</keyword>
<evidence type="ECO:0000256" key="6">
    <source>
        <dbReference type="ARBA" id="ARBA00022737"/>
    </source>
</evidence>
<dbReference type="Proteomes" id="UP001470230">
    <property type="component" value="Unassembled WGS sequence"/>
</dbReference>
<evidence type="ECO:0008006" key="18">
    <source>
        <dbReference type="Google" id="ProtNLM"/>
    </source>
</evidence>
<comment type="subcellular location">
    <subcellularLocation>
        <location evidence="2">Cytoplasmic vesicle</location>
        <location evidence="2">COPI-coated vesicle membrane</location>
        <topology evidence="2">Peripheral membrane protein</topology>
        <orientation evidence="2">Cytoplasmic side</orientation>
    </subcellularLocation>
    <subcellularLocation>
        <location evidence="1">Golgi apparatus membrane</location>
        <topology evidence="1">Peripheral membrane protein</topology>
        <orientation evidence="1">Cytoplasmic side</orientation>
    </subcellularLocation>
</comment>
<evidence type="ECO:0000256" key="3">
    <source>
        <dbReference type="ARBA" id="ARBA00010720"/>
    </source>
</evidence>
<dbReference type="InterPro" id="IPR009028">
    <property type="entry name" value="Coatomer/calthrin_app_sub_C"/>
</dbReference>
<feature type="domain" description="Clathrin/coatomer adaptor adaptin-like N-terminal" evidence="13">
    <location>
        <begin position="27"/>
        <end position="263"/>
    </location>
</feature>
<keyword evidence="17" id="KW-1185">Reference proteome</keyword>
<accession>A0ABR2JUZ6</accession>
<evidence type="ECO:0000256" key="8">
    <source>
        <dbReference type="ARBA" id="ARBA00022927"/>
    </source>
</evidence>
<dbReference type="SUPFAM" id="SSF48371">
    <property type="entry name" value="ARM repeat"/>
    <property type="match status" value="1"/>
</dbReference>
<sequence length="796" mass="89312">MSKNENNLSTKIEKQDISTSTVVQKCRVFRDVPLNLSKCRNAMISILQAFSQDAQFSEKDRTELFFSLTQLFTSKDSYIHRLLLLLLKEIPVNTHDTLILTHSLSKDISSSQTSKQGQAIRCFCAIIDPKNILQNERFLKLSIVSPVSYTASAALCGALHLIEGGKKEAVMRWLPEIRMASKSPKRSVRFHACLLLYALKSDDGYAAAQFAASLEEGKSQLEQCVSLAFAARSMKVKSSDTCTQYFNNCLASSSPIVRLEAIRRAPPDFTSKTVDSISPFLNGSTIKMFAAVRTIASSPNIQIYSPLLPRILNLMKHQNSSLAATAAVCVLKLGDESLVEIATKRILRNCKRWAGPLLRAVAEEACRFAGKYHNEKLTDVSVLLLRISRDQINKFAILRALLTTEGIPRSQLLPKLSEYLEDWDSVSVARIICDFIAVEVKNLEDPSIMIPVLFNRVNLDLPTVRMAAVNTLAAIASTSNEMKNRILPLLQLFTADEDDSVREEVLLYINCLTTGQDMSRIFTEFSIEDKEKTEREKAEKDNNEQSDNGNAIDIESGLIPASMRHEFDQYGELEFRTDAVDLTDADSEFVVSYFVNVYKKHIVFEFLFTNTVEGMDIENVSVMLEDADIVETIPMEIVQYPQTVTLYTVIKRDKPMMFARYKSSLLYTHDGNEEEWELGDVVLGVSIWVHKVKIASANEIWETLKNSEIAAVVKIPNAKGTAAGISMIENALKMYKVTEQKDNKKTTIMFYGKDVANNDVVVMTQLGISRGEVVCRIITRSSSKELSEEIIQSIEF</sequence>
<name>A0ABR2JUZ6_9EUKA</name>
<evidence type="ECO:0000256" key="5">
    <source>
        <dbReference type="ARBA" id="ARBA00022490"/>
    </source>
</evidence>
<dbReference type="InterPro" id="IPR013040">
    <property type="entry name" value="Coatomer_gsu_app_Ig-like_dom"/>
</dbReference>
<dbReference type="InterPro" id="IPR016024">
    <property type="entry name" value="ARM-type_fold"/>
</dbReference>
<keyword evidence="5" id="KW-0963">Cytoplasm</keyword>
<keyword evidence="8" id="KW-0653">Protein transport</keyword>
<dbReference type="InterPro" id="IPR037067">
    <property type="entry name" value="Coatomer_gsu_app_sf"/>
</dbReference>
<evidence type="ECO:0000256" key="11">
    <source>
        <dbReference type="ARBA" id="ARBA00023329"/>
    </source>
</evidence>
<proteinExistence type="inferred from homology"/>
<reference evidence="16 17" key="1">
    <citation type="submission" date="2024-04" db="EMBL/GenBank/DDBJ databases">
        <title>Tritrichomonas musculus Genome.</title>
        <authorList>
            <person name="Alves-Ferreira E."/>
            <person name="Grigg M."/>
            <person name="Lorenzi H."/>
            <person name="Galac M."/>
        </authorList>
    </citation>
    <scope>NUCLEOTIDE SEQUENCE [LARGE SCALE GENOMIC DNA]</scope>
    <source>
        <strain evidence="16 17">EAF2021</strain>
    </source>
</reference>
<dbReference type="InterPro" id="IPR012295">
    <property type="entry name" value="TBP_dom_sf"/>
</dbReference>
<gene>
    <name evidence="16" type="ORF">M9Y10_045075</name>
</gene>
<evidence type="ECO:0000259" key="14">
    <source>
        <dbReference type="Pfam" id="PF08752"/>
    </source>
</evidence>
<feature type="domain" description="Coatomer gamma subunit appendage Ig-like subdomain" evidence="14">
    <location>
        <begin position="565"/>
        <end position="668"/>
    </location>
</feature>
<protein>
    <recommendedName>
        <fullName evidence="18">Coatomer subunit gamma</fullName>
    </recommendedName>
</protein>
<dbReference type="Gene3D" id="2.60.40.1480">
    <property type="entry name" value="Coatomer, gamma subunit, appendage domain"/>
    <property type="match status" value="1"/>
</dbReference>
<evidence type="ECO:0000313" key="17">
    <source>
        <dbReference type="Proteomes" id="UP001470230"/>
    </source>
</evidence>
<evidence type="ECO:0000256" key="4">
    <source>
        <dbReference type="ARBA" id="ARBA00022448"/>
    </source>
</evidence>
<evidence type="ECO:0000256" key="2">
    <source>
        <dbReference type="ARBA" id="ARBA00004347"/>
    </source>
</evidence>
<feature type="compositionally biased region" description="Basic and acidic residues" evidence="12">
    <location>
        <begin position="532"/>
        <end position="543"/>
    </location>
</feature>
<dbReference type="SUPFAM" id="SSF49348">
    <property type="entry name" value="Clathrin adaptor appendage domain"/>
    <property type="match status" value="1"/>
</dbReference>
<dbReference type="Gene3D" id="3.30.310.10">
    <property type="entry name" value="TATA-Binding Protein"/>
    <property type="match status" value="1"/>
</dbReference>
<dbReference type="InterPro" id="IPR011989">
    <property type="entry name" value="ARM-like"/>
</dbReference>
<dbReference type="InterPro" id="IPR013041">
    <property type="entry name" value="Clathrin_app_Ig-like_sf"/>
</dbReference>
<dbReference type="PANTHER" id="PTHR10261:SF0">
    <property type="entry name" value="COATOMER SUBUNIT GAMMA-2"/>
    <property type="match status" value="1"/>
</dbReference>
<keyword evidence="9" id="KW-0333">Golgi apparatus</keyword>
<comment type="similarity">
    <text evidence="3">Belongs to the COPG family.</text>
</comment>
<evidence type="ECO:0000313" key="16">
    <source>
        <dbReference type="EMBL" id="KAK8882433.1"/>
    </source>
</evidence>
<dbReference type="PANTHER" id="PTHR10261">
    <property type="entry name" value="COATOMER SUBUNIT GAMMA"/>
    <property type="match status" value="1"/>
</dbReference>
<evidence type="ECO:0000256" key="1">
    <source>
        <dbReference type="ARBA" id="ARBA00004255"/>
    </source>
</evidence>
<feature type="region of interest" description="Disordered" evidence="12">
    <location>
        <begin position="532"/>
        <end position="552"/>
    </location>
</feature>
<keyword evidence="11" id="KW-0968">Cytoplasmic vesicle</keyword>
<dbReference type="InterPro" id="IPR017106">
    <property type="entry name" value="Coatomer_gsu"/>
</dbReference>
<evidence type="ECO:0000256" key="7">
    <source>
        <dbReference type="ARBA" id="ARBA00022892"/>
    </source>
</evidence>